<name>A0A0D3J2V1_EMIH1</name>
<evidence type="ECO:0000313" key="2">
    <source>
        <dbReference type="Proteomes" id="UP000013827"/>
    </source>
</evidence>
<proteinExistence type="predicted"/>
<organism evidence="1 2">
    <name type="scientific">Emiliania huxleyi (strain CCMP1516)</name>
    <dbReference type="NCBI Taxonomy" id="280463"/>
    <lineage>
        <taxon>Eukaryota</taxon>
        <taxon>Haptista</taxon>
        <taxon>Haptophyta</taxon>
        <taxon>Prymnesiophyceae</taxon>
        <taxon>Isochrysidales</taxon>
        <taxon>Noelaerhabdaceae</taxon>
        <taxon>Emiliania</taxon>
    </lineage>
</organism>
<dbReference type="KEGG" id="ehx:EMIHUDRAFT_209834"/>
<dbReference type="GO" id="GO:0016020">
    <property type="term" value="C:membrane"/>
    <property type="evidence" value="ECO:0007669"/>
    <property type="project" value="InterPro"/>
</dbReference>
<dbReference type="GeneID" id="17263865"/>
<protein>
    <recommendedName>
        <fullName evidence="3">Sulfotransferase family protein</fullName>
    </recommendedName>
</protein>
<reference evidence="1" key="2">
    <citation type="submission" date="2024-10" db="UniProtKB">
        <authorList>
            <consortium name="EnsemblProtists"/>
        </authorList>
    </citation>
    <scope>IDENTIFICATION</scope>
</reference>
<accession>A0A0D3J2V1</accession>
<dbReference type="GO" id="GO:0008146">
    <property type="term" value="F:sulfotransferase activity"/>
    <property type="evidence" value="ECO:0007669"/>
    <property type="project" value="InterPro"/>
</dbReference>
<dbReference type="AlphaFoldDB" id="A0A0D3J2V1"/>
<reference evidence="2" key="1">
    <citation type="journal article" date="2013" name="Nature">
        <title>Pan genome of the phytoplankton Emiliania underpins its global distribution.</title>
        <authorList>
            <person name="Read B.A."/>
            <person name="Kegel J."/>
            <person name="Klute M.J."/>
            <person name="Kuo A."/>
            <person name="Lefebvre S.C."/>
            <person name="Maumus F."/>
            <person name="Mayer C."/>
            <person name="Miller J."/>
            <person name="Monier A."/>
            <person name="Salamov A."/>
            <person name="Young J."/>
            <person name="Aguilar M."/>
            <person name="Claverie J.M."/>
            <person name="Frickenhaus S."/>
            <person name="Gonzalez K."/>
            <person name="Herman E.K."/>
            <person name="Lin Y.C."/>
            <person name="Napier J."/>
            <person name="Ogata H."/>
            <person name="Sarno A.F."/>
            <person name="Shmutz J."/>
            <person name="Schroeder D."/>
            <person name="de Vargas C."/>
            <person name="Verret F."/>
            <person name="von Dassow P."/>
            <person name="Valentin K."/>
            <person name="Van de Peer Y."/>
            <person name="Wheeler G."/>
            <person name="Dacks J.B."/>
            <person name="Delwiche C.F."/>
            <person name="Dyhrman S.T."/>
            <person name="Glockner G."/>
            <person name="John U."/>
            <person name="Richards T."/>
            <person name="Worden A.Z."/>
            <person name="Zhang X."/>
            <person name="Grigoriev I.V."/>
            <person name="Allen A.E."/>
            <person name="Bidle K."/>
            <person name="Borodovsky M."/>
            <person name="Bowler C."/>
            <person name="Brownlee C."/>
            <person name="Cock J.M."/>
            <person name="Elias M."/>
            <person name="Gladyshev V.N."/>
            <person name="Groth M."/>
            <person name="Guda C."/>
            <person name="Hadaegh A."/>
            <person name="Iglesias-Rodriguez M.D."/>
            <person name="Jenkins J."/>
            <person name="Jones B.M."/>
            <person name="Lawson T."/>
            <person name="Leese F."/>
            <person name="Lindquist E."/>
            <person name="Lobanov A."/>
            <person name="Lomsadze A."/>
            <person name="Malik S.B."/>
            <person name="Marsh M.E."/>
            <person name="Mackinder L."/>
            <person name="Mock T."/>
            <person name="Mueller-Roeber B."/>
            <person name="Pagarete A."/>
            <person name="Parker M."/>
            <person name="Probert I."/>
            <person name="Quesneville H."/>
            <person name="Raines C."/>
            <person name="Rensing S.A."/>
            <person name="Riano-Pachon D.M."/>
            <person name="Richier S."/>
            <person name="Rokitta S."/>
            <person name="Shiraiwa Y."/>
            <person name="Soanes D.M."/>
            <person name="van der Giezen M."/>
            <person name="Wahlund T.M."/>
            <person name="Williams B."/>
            <person name="Wilson W."/>
            <person name="Wolfe G."/>
            <person name="Wurch L.L."/>
        </authorList>
    </citation>
    <scope>NUCLEOTIDE SEQUENCE</scope>
</reference>
<dbReference type="RefSeq" id="XP_005770265.1">
    <property type="nucleotide sequence ID" value="XM_005770208.1"/>
</dbReference>
<dbReference type="PaxDb" id="2903-EOD17836"/>
<dbReference type="HOGENOM" id="CLU_1351080_0_0_1"/>
<dbReference type="Proteomes" id="UP000013827">
    <property type="component" value="Unassembled WGS sequence"/>
</dbReference>
<dbReference type="EnsemblProtists" id="EOD17836">
    <property type="protein sequence ID" value="EOD17836"/>
    <property type="gene ID" value="EMIHUDRAFT_209834"/>
</dbReference>
<dbReference type="InterPro" id="IPR005331">
    <property type="entry name" value="Sulfotransferase"/>
</dbReference>
<evidence type="ECO:0008006" key="3">
    <source>
        <dbReference type="Google" id="ProtNLM"/>
    </source>
</evidence>
<dbReference type="Pfam" id="PF03567">
    <property type="entry name" value="Sulfotransfer_2"/>
    <property type="match status" value="1"/>
</dbReference>
<evidence type="ECO:0000313" key="1">
    <source>
        <dbReference type="EnsemblProtists" id="EOD17836"/>
    </source>
</evidence>
<keyword evidence="2" id="KW-1185">Reference proteome</keyword>
<sequence length="203" mass="23061">MVWSRRNSLNQTGNVVLAFVDIYKAKPKRFELLPTSSSKLSRPEAALGVRGTYFAFVREPMERFLSGYDEATLYTHKMCCLRDPRKKGETQEWHVARLSLHRLHHAEAGALRAYGDRMTFVGRVERLVSDWDELSRRTGGFAPPYSALINSLGQHESSLAKSGRRSALRALLEEDVPLRAALDELLHIDFACFGYPHLLGRET</sequence>